<dbReference type="RefSeq" id="WP_100152585.1">
    <property type="nucleotide sequence ID" value="NZ_MEIL01000029.1"/>
</dbReference>
<name>A0A2N9X6A6_9NEIS</name>
<dbReference type="InterPro" id="IPR016181">
    <property type="entry name" value="Acyl_CoA_acyltransferase"/>
</dbReference>
<keyword evidence="2" id="KW-1185">Reference proteome</keyword>
<protein>
    <submittedName>
        <fullName evidence="1">Acetyltransferase</fullName>
    </submittedName>
</protein>
<dbReference type="AlphaFoldDB" id="A0A2N9X6A6"/>
<proteinExistence type="predicted"/>
<dbReference type="SUPFAM" id="SSF55729">
    <property type="entry name" value="Acyl-CoA N-acyltransferases (Nat)"/>
    <property type="match status" value="1"/>
</dbReference>
<dbReference type="EMBL" id="MEIL01000029">
    <property type="protein sequence ID" value="PIT38709.1"/>
    <property type="molecule type" value="Genomic_DNA"/>
</dbReference>
<evidence type="ECO:0000313" key="1">
    <source>
        <dbReference type="EMBL" id="PIT38709.1"/>
    </source>
</evidence>
<dbReference type="GO" id="GO:0016740">
    <property type="term" value="F:transferase activity"/>
    <property type="evidence" value="ECO:0007669"/>
    <property type="project" value="UniProtKB-KW"/>
</dbReference>
<dbReference type="Proteomes" id="UP000230202">
    <property type="component" value="Unassembled WGS sequence"/>
</dbReference>
<comment type="caution">
    <text evidence="1">The sequence shown here is derived from an EMBL/GenBank/DDBJ whole genome shotgun (WGS) entry which is preliminary data.</text>
</comment>
<keyword evidence="1" id="KW-0808">Transferase</keyword>
<dbReference type="Gene3D" id="3.40.630.30">
    <property type="match status" value="1"/>
</dbReference>
<gene>
    <name evidence="1" type="ORF">BHC54_09370</name>
</gene>
<sequence length="367" mass="42930">MNELKYTKFKDINIDDPFFDSLKQDYAEFTKWFEKKGEEFAYIFISDSSISNHIDGFLYLKIEPKLIKETTPPLIADGENWLKVGTFKINAHGTKLGERFIKKIFDTAITSKIKDIYVTIFDKHKQLLNLFEKYGFITEAQKTTNNGKELVLCRRISRLSIQVDDILKNYPVIEFSYNDYAPKPYLLSIKPEWHTRLLPNSILQTENASILQDISPTNSIHKVYLCSMSNVDNLHKGDILFIYRTTDGKGPAKYRSVVTSICVVEEYQNINTFKNIDLFMRYCAPYSIFTVEELQEYWRNRNFIHIIRFSYNIALPRRVTRGSLITNAYLPENAYWGFMPLTNEQADTIAQLGGIYEYSDVYKARIR</sequence>
<evidence type="ECO:0000313" key="2">
    <source>
        <dbReference type="Proteomes" id="UP000230202"/>
    </source>
</evidence>
<reference evidence="1" key="1">
    <citation type="journal article" date="2017" name="MBio">
        <title>Type VI secretion-mediated competition in the bee gut microbiome.</title>
        <authorList>
            <person name="Steele M.I."/>
            <person name="Kwong W.K."/>
            <person name="Powell J.E."/>
            <person name="Whiteley M."/>
            <person name="Moran N.A."/>
        </authorList>
    </citation>
    <scope>NUCLEOTIDE SEQUENCE [LARGE SCALE GENOMIC DNA]</scope>
    <source>
        <strain evidence="1">WkB273</strain>
    </source>
</reference>
<accession>A0A2N9X6A6</accession>
<organism evidence="1 2">
    <name type="scientific">Snodgrassella alvi</name>
    <dbReference type="NCBI Taxonomy" id="1196083"/>
    <lineage>
        <taxon>Bacteria</taxon>
        <taxon>Pseudomonadati</taxon>
        <taxon>Pseudomonadota</taxon>
        <taxon>Betaproteobacteria</taxon>
        <taxon>Neisseriales</taxon>
        <taxon>Neisseriaceae</taxon>
        <taxon>Snodgrassella</taxon>
    </lineage>
</organism>